<keyword evidence="3" id="KW-1185">Reference proteome</keyword>
<dbReference type="STRING" id="675824.A0A1E3Q9W7"/>
<dbReference type="Proteomes" id="UP000094385">
    <property type="component" value="Unassembled WGS sequence"/>
</dbReference>
<proteinExistence type="predicted"/>
<reference evidence="2 3" key="1">
    <citation type="journal article" date="2016" name="Proc. Natl. Acad. Sci. U.S.A.">
        <title>Comparative genomics of biotechnologically important yeasts.</title>
        <authorList>
            <person name="Riley R."/>
            <person name="Haridas S."/>
            <person name="Wolfe K.H."/>
            <person name="Lopes M.R."/>
            <person name="Hittinger C.T."/>
            <person name="Goeker M."/>
            <person name="Salamov A.A."/>
            <person name="Wisecaver J.H."/>
            <person name="Long T.M."/>
            <person name="Calvey C.H."/>
            <person name="Aerts A.L."/>
            <person name="Barry K.W."/>
            <person name="Choi C."/>
            <person name="Clum A."/>
            <person name="Coughlan A.Y."/>
            <person name="Deshpande S."/>
            <person name="Douglass A.P."/>
            <person name="Hanson S.J."/>
            <person name="Klenk H.-P."/>
            <person name="LaButti K.M."/>
            <person name="Lapidus A."/>
            <person name="Lindquist E.A."/>
            <person name="Lipzen A.M."/>
            <person name="Meier-Kolthoff J.P."/>
            <person name="Ohm R.A."/>
            <person name="Otillar R.P."/>
            <person name="Pangilinan J.L."/>
            <person name="Peng Y."/>
            <person name="Rokas A."/>
            <person name="Rosa C.A."/>
            <person name="Scheuner C."/>
            <person name="Sibirny A.A."/>
            <person name="Slot J.C."/>
            <person name="Stielow J.B."/>
            <person name="Sun H."/>
            <person name="Kurtzman C.P."/>
            <person name="Blackwell M."/>
            <person name="Grigoriev I.V."/>
            <person name="Jeffries T.W."/>
        </authorList>
    </citation>
    <scope>NUCLEOTIDE SEQUENCE [LARGE SCALE GENOMIC DNA]</scope>
    <source>
        <strain evidence="2 3">NRRL Y-11557</strain>
    </source>
</reference>
<organism evidence="2 3">
    <name type="scientific">Lipomyces starkeyi NRRL Y-11557</name>
    <dbReference type="NCBI Taxonomy" id="675824"/>
    <lineage>
        <taxon>Eukaryota</taxon>
        <taxon>Fungi</taxon>
        <taxon>Dikarya</taxon>
        <taxon>Ascomycota</taxon>
        <taxon>Saccharomycotina</taxon>
        <taxon>Lipomycetes</taxon>
        <taxon>Lipomycetales</taxon>
        <taxon>Lipomycetaceae</taxon>
        <taxon>Lipomyces</taxon>
    </lineage>
</organism>
<dbReference type="GO" id="GO:0045943">
    <property type="term" value="P:positive regulation of transcription by RNA polymerase I"/>
    <property type="evidence" value="ECO:0007669"/>
    <property type="project" value="TreeGrafter"/>
</dbReference>
<dbReference type="InterPro" id="IPR008942">
    <property type="entry name" value="ENTH_VHS"/>
</dbReference>
<evidence type="ECO:0000259" key="1">
    <source>
        <dbReference type="PROSITE" id="PS51391"/>
    </source>
</evidence>
<dbReference type="AlphaFoldDB" id="A0A1E3Q9W7"/>
<dbReference type="InterPro" id="IPR042326">
    <property type="entry name" value="Ctk3"/>
</dbReference>
<dbReference type="GO" id="GO:0032786">
    <property type="term" value="P:positive regulation of DNA-templated transcription, elongation"/>
    <property type="evidence" value="ECO:0007669"/>
    <property type="project" value="InterPro"/>
</dbReference>
<dbReference type="InterPro" id="IPR006569">
    <property type="entry name" value="CID_dom"/>
</dbReference>
<dbReference type="InterPro" id="IPR024638">
    <property type="entry name" value="Ctk3_N"/>
</dbReference>
<sequence>MPLDAFEARLTFIELLRRLNASVQSATKCAQFALRYQDLSEDLYSCILEELDKTSLNARINILYFLETLCENSIRTGYEEYVDMVTRDLWEILDKVVPPAQGALANVALARKALDNLRQKSIITSENYESVVAMLSERGKLVSQEEFQTKQELPSFSKEEILRRMEEDRERHKRMRENIWVIPPGDAMQIEFGNAWETISSLDEDDYELMREENAILEQASR</sequence>
<dbReference type="PANTHER" id="PTHR28291:SF1">
    <property type="entry name" value="CTD KINASE SUBUNIT GAMMA"/>
    <property type="match status" value="1"/>
</dbReference>
<dbReference type="GO" id="GO:0070692">
    <property type="term" value="C:CTDK-1 complex"/>
    <property type="evidence" value="ECO:0007669"/>
    <property type="project" value="EnsemblFungi"/>
</dbReference>
<evidence type="ECO:0000313" key="3">
    <source>
        <dbReference type="Proteomes" id="UP000094385"/>
    </source>
</evidence>
<dbReference type="PANTHER" id="PTHR28291">
    <property type="entry name" value="CTD KINASE SUBUNIT GAMMA"/>
    <property type="match status" value="1"/>
</dbReference>
<dbReference type="Gene3D" id="1.25.40.90">
    <property type="match status" value="1"/>
</dbReference>
<evidence type="ECO:0000313" key="2">
    <source>
        <dbReference type="EMBL" id="ODQ73807.1"/>
    </source>
</evidence>
<dbReference type="GO" id="GO:0045944">
    <property type="term" value="P:positive regulation of transcription by RNA polymerase II"/>
    <property type="evidence" value="ECO:0007669"/>
    <property type="project" value="EnsemblFungi"/>
</dbReference>
<dbReference type="OrthoDB" id="21266at2759"/>
<feature type="domain" description="CID" evidence="1">
    <location>
        <begin position="4"/>
        <end position="139"/>
    </location>
</feature>
<name>A0A1E3Q9W7_LIPST</name>
<accession>A0A1E3Q9W7</accession>
<gene>
    <name evidence="2" type="ORF">LIPSTDRAFT_70856</name>
</gene>
<dbReference type="InterPro" id="IPR024637">
    <property type="entry name" value="Ctk3_C"/>
</dbReference>
<dbReference type="Pfam" id="PF12350">
    <property type="entry name" value="CTK3_C"/>
    <property type="match status" value="1"/>
</dbReference>
<dbReference type="PROSITE" id="PS51391">
    <property type="entry name" value="CID"/>
    <property type="match status" value="1"/>
</dbReference>
<dbReference type="Pfam" id="PF12243">
    <property type="entry name" value="CTK3"/>
    <property type="match status" value="1"/>
</dbReference>
<protein>
    <recommendedName>
        <fullName evidence="1">CID domain-containing protein</fullName>
    </recommendedName>
</protein>
<dbReference type="EMBL" id="KV454293">
    <property type="protein sequence ID" value="ODQ73807.1"/>
    <property type="molecule type" value="Genomic_DNA"/>
</dbReference>